<evidence type="ECO:0000313" key="3">
    <source>
        <dbReference type="Proteomes" id="UP000192726"/>
    </source>
</evidence>
<evidence type="ECO:0000313" key="2">
    <source>
        <dbReference type="EMBL" id="ARF53377.1"/>
    </source>
</evidence>
<evidence type="ECO:0000256" key="1">
    <source>
        <dbReference type="SAM" id="MobiDB-lite"/>
    </source>
</evidence>
<feature type="region of interest" description="Disordered" evidence="1">
    <location>
        <begin position="142"/>
        <end position="168"/>
    </location>
</feature>
<feature type="region of interest" description="Disordered" evidence="1">
    <location>
        <begin position="79"/>
        <end position="108"/>
    </location>
</feature>
<dbReference type="AlphaFoldDB" id="A0A1V0TKA7"/>
<organism evidence="2 3">
    <name type="scientific">Streptomyces gilvosporeus</name>
    <dbReference type="NCBI Taxonomy" id="553510"/>
    <lineage>
        <taxon>Bacteria</taxon>
        <taxon>Bacillati</taxon>
        <taxon>Actinomycetota</taxon>
        <taxon>Actinomycetes</taxon>
        <taxon>Kitasatosporales</taxon>
        <taxon>Streptomycetaceae</taxon>
        <taxon>Streptomyces</taxon>
    </lineage>
</organism>
<dbReference type="EMBL" id="CP020569">
    <property type="protein sequence ID" value="ARF53377.1"/>
    <property type="molecule type" value="Genomic_DNA"/>
</dbReference>
<keyword evidence="3" id="KW-1185">Reference proteome</keyword>
<dbReference type="KEGG" id="sgv:B1H19_03645"/>
<accession>A0A1V0TKA7</accession>
<dbReference type="STRING" id="553510.B1H19_03645"/>
<name>A0A1V0TKA7_9ACTN</name>
<evidence type="ECO:0008006" key="4">
    <source>
        <dbReference type="Google" id="ProtNLM"/>
    </source>
</evidence>
<gene>
    <name evidence="2" type="ORF">B1H19_03645</name>
</gene>
<feature type="compositionally biased region" description="Basic and acidic residues" evidence="1">
    <location>
        <begin position="79"/>
        <end position="99"/>
    </location>
</feature>
<dbReference type="Proteomes" id="UP000192726">
    <property type="component" value="Chromosome"/>
</dbReference>
<sequence>MAGFRDFLMRFRPVGPPGRAAPGGVPADRSAELAAELEPSLALLERAEAEAQSIREQAARRAAETRRGAERQAAEIVERAHARAHDLRAQSADRARRAAEAQAAELVASAERAAAAVHRRADARMPALLARVSALVAEELGGAGTAARQTPDAHGAPEEGGPRWAPGG</sequence>
<dbReference type="Gene3D" id="1.20.5.2950">
    <property type="match status" value="1"/>
</dbReference>
<reference evidence="2 3" key="1">
    <citation type="submission" date="2017-04" db="EMBL/GenBank/DDBJ databases">
        <title>Complete Genome Sequence of Streptomyces gilvosporeus F607, a Capable Producer of Natamycin.</title>
        <authorList>
            <person name="Zong G."/>
            <person name="Zhong C."/>
            <person name="Fu J."/>
            <person name="Qin R."/>
            <person name="Cao G."/>
        </authorList>
    </citation>
    <scope>NUCLEOTIDE SEQUENCE [LARGE SCALE GENOMIC DNA]</scope>
    <source>
        <strain evidence="2 3">F607</strain>
    </source>
</reference>
<dbReference type="RefSeq" id="WP_083102831.1">
    <property type="nucleotide sequence ID" value="NZ_CP020569.1"/>
</dbReference>
<proteinExistence type="predicted"/>
<protein>
    <recommendedName>
        <fullName evidence="4">ATP synthase F0 subunit B</fullName>
    </recommendedName>
</protein>